<dbReference type="Gene3D" id="3.40.50.2300">
    <property type="match status" value="1"/>
</dbReference>
<dbReference type="Gene3D" id="1.10.3210.10">
    <property type="entry name" value="Hypothetical protein af1432"/>
    <property type="match status" value="1"/>
</dbReference>
<feature type="domain" description="HD-GYP" evidence="3">
    <location>
        <begin position="148"/>
        <end position="345"/>
    </location>
</feature>
<comment type="caution">
    <text evidence="4">The sequence shown here is derived from an EMBL/GenBank/DDBJ whole genome shotgun (WGS) entry which is preliminary data.</text>
</comment>
<keyword evidence="1" id="KW-0597">Phosphoprotein</keyword>
<dbReference type="InterPro" id="IPR011006">
    <property type="entry name" value="CheY-like_superfamily"/>
</dbReference>
<evidence type="ECO:0000313" key="4">
    <source>
        <dbReference type="EMBL" id="MDC8787056.1"/>
    </source>
</evidence>
<dbReference type="SMART" id="SM00448">
    <property type="entry name" value="REC"/>
    <property type="match status" value="1"/>
</dbReference>
<dbReference type="SUPFAM" id="SSF52172">
    <property type="entry name" value="CheY-like"/>
    <property type="match status" value="1"/>
</dbReference>
<dbReference type="PANTHER" id="PTHR45228:SF1">
    <property type="entry name" value="CYCLIC DI-GMP PHOSPHODIESTERASE TM_0186"/>
    <property type="match status" value="1"/>
</dbReference>
<dbReference type="Proteomes" id="UP001219862">
    <property type="component" value="Unassembled WGS sequence"/>
</dbReference>
<dbReference type="InterPro" id="IPR003607">
    <property type="entry name" value="HD/PDEase_dom"/>
</dbReference>
<sequence>MKQEILIVDDTPINLVLFEGLVKKLANCSSTTFADPVQGLLWAQAHTPDLIVLDYMMPNLNGIEFIQRLRSIPGKENQLILMVTANDQKDVRYQALDAGASDFLTKPIDRLEFLARTRNLLALSAAQRKLSDHALTLAAEVRVATADILQREQETVIRLSKAAEYRDPETGAHILRMAHYSQLIARGLGVSAADQDLLLHAAPLHDIGKVGITDNILLKPGRLLPEEFELMKKHASFGYEILKDSKSSILQAGAEIALGHHEKFNGSGYPQQLRGEAIPLFSRIVAVADVFDALTSARPYKPAWSLEAARAHIQSNAGEHFDPACVAVFLELWDEVLVIRERFNDQEDDWTTLLNTLL</sequence>
<gene>
    <name evidence="4" type="ORF">PRZ01_17840</name>
</gene>
<protein>
    <submittedName>
        <fullName evidence="4">Response regulator</fullName>
    </submittedName>
</protein>
<dbReference type="InterPro" id="IPR037522">
    <property type="entry name" value="HD_GYP_dom"/>
</dbReference>
<dbReference type="EMBL" id="JAQQXS010000020">
    <property type="protein sequence ID" value="MDC8787056.1"/>
    <property type="molecule type" value="Genomic_DNA"/>
</dbReference>
<dbReference type="Pfam" id="PF13487">
    <property type="entry name" value="HD_5"/>
    <property type="match status" value="1"/>
</dbReference>
<reference evidence="4 5" key="1">
    <citation type="submission" date="2022-10" db="EMBL/GenBank/DDBJ databases">
        <title>paucibacter sp. hw8 Genome sequencing.</title>
        <authorList>
            <person name="Park S."/>
        </authorList>
    </citation>
    <scope>NUCLEOTIDE SEQUENCE [LARGE SCALE GENOMIC DNA]</scope>
    <source>
        <strain evidence="5">hw8</strain>
    </source>
</reference>
<evidence type="ECO:0000313" key="5">
    <source>
        <dbReference type="Proteomes" id="UP001219862"/>
    </source>
</evidence>
<dbReference type="SUPFAM" id="SSF109604">
    <property type="entry name" value="HD-domain/PDEase-like"/>
    <property type="match status" value="1"/>
</dbReference>
<dbReference type="SMART" id="SM00471">
    <property type="entry name" value="HDc"/>
    <property type="match status" value="1"/>
</dbReference>
<organism evidence="4 5">
    <name type="scientific">Roseateles koreensis</name>
    <dbReference type="NCBI Taxonomy" id="2987526"/>
    <lineage>
        <taxon>Bacteria</taxon>
        <taxon>Pseudomonadati</taxon>
        <taxon>Pseudomonadota</taxon>
        <taxon>Betaproteobacteria</taxon>
        <taxon>Burkholderiales</taxon>
        <taxon>Sphaerotilaceae</taxon>
        <taxon>Roseateles</taxon>
    </lineage>
</organism>
<dbReference type="PROSITE" id="PS51832">
    <property type="entry name" value="HD_GYP"/>
    <property type="match status" value="1"/>
</dbReference>
<evidence type="ECO:0000256" key="1">
    <source>
        <dbReference type="PROSITE-ProRule" id="PRU00169"/>
    </source>
</evidence>
<evidence type="ECO:0000259" key="3">
    <source>
        <dbReference type="PROSITE" id="PS51832"/>
    </source>
</evidence>
<accession>A0ABT5KZ21</accession>
<dbReference type="PANTHER" id="PTHR45228">
    <property type="entry name" value="CYCLIC DI-GMP PHOSPHODIESTERASE TM_0186-RELATED"/>
    <property type="match status" value="1"/>
</dbReference>
<dbReference type="Pfam" id="PF00072">
    <property type="entry name" value="Response_reg"/>
    <property type="match status" value="1"/>
</dbReference>
<dbReference type="PROSITE" id="PS50110">
    <property type="entry name" value="RESPONSE_REGULATORY"/>
    <property type="match status" value="1"/>
</dbReference>
<feature type="domain" description="Response regulatory" evidence="2">
    <location>
        <begin position="4"/>
        <end position="121"/>
    </location>
</feature>
<dbReference type="InterPro" id="IPR001789">
    <property type="entry name" value="Sig_transdc_resp-reg_receiver"/>
</dbReference>
<dbReference type="InterPro" id="IPR052020">
    <property type="entry name" value="Cyclic_di-GMP/3'3'-cGAMP_PDE"/>
</dbReference>
<evidence type="ECO:0000259" key="2">
    <source>
        <dbReference type="PROSITE" id="PS50110"/>
    </source>
</evidence>
<dbReference type="CDD" id="cd00077">
    <property type="entry name" value="HDc"/>
    <property type="match status" value="1"/>
</dbReference>
<dbReference type="RefSeq" id="WP_273598196.1">
    <property type="nucleotide sequence ID" value="NZ_JAQQXS010000020.1"/>
</dbReference>
<feature type="modified residue" description="4-aspartylphosphate" evidence="1">
    <location>
        <position position="54"/>
    </location>
</feature>
<dbReference type="CDD" id="cd17551">
    <property type="entry name" value="REC_RpfG-like"/>
    <property type="match status" value="1"/>
</dbReference>
<keyword evidence="5" id="KW-1185">Reference proteome</keyword>
<name>A0ABT5KZ21_9BURK</name>
<proteinExistence type="predicted"/>